<comment type="subunit">
    <text evidence="2">Homodimer.</text>
</comment>
<dbReference type="PANTHER" id="PTHR11846">
    <property type="entry name" value="ADENYLOSUCCINATE SYNTHETASE"/>
    <property type="match status" value="1"/>
</dbReference>
<evidence type="ECO:0000256" key="2">
    <source>
        <dbReference type="ARBA" id="ARBA00011738"/>
    </source>
</evidence>
<keyword evidence="7" id="KW-0460">Magnesium</keyword>
<dbReference type="Gene3D" id="3.90.170.10">
    <property type="entry name" value="Adenylosuccinate Synthetase, subunit A, domain 3"/>
    <property type="match status" value="1"/>
</dbReference>
<dbReference type="GO" id="GO:0046040">
    <property type="term" value="P:IMP metabolic process"/>
    <property type="evidence" value="ECO:0007669"/>
    <property type="project" value="TreeGrafter"/>
</dbReference>
<dbReference type="EMBL" id="BARV01001558">
    <property type="protein sequence ID" value="GAH97619.1"/>
    <property type="molecule type" value="Genomic_DNA"/>
</dbReference>
<keyword evidence="4" id="KW-0479">Metal-binding</keyword>
<dbReference type="PROSITE" id="PS00513">
    <property type="entry name" value="ADENYLOSUCCIN_SYN_2"/>
    <property type="match status" value="1"/>
</dbReference>
<dbReference type="InterPro" id="IPR033128">
    <property type="entry name" value="Adenylosuccin_syn_Lys_AS"/>
</dbReference>
<name>X1L5A9_9ZZZZ</name>
<dbReference type="AlphaFoldDB" id="X1L5A9"/>
<evidence type="ECO:0000256" key="4">
    <source>
        <dbReference type="ARBA" id="ARBA00022723"/>
    </source>
</evidence>
<dbReference type="CDD" id="cd03108">
    <property type="entry name" value="AdSS"/>
    <property type="match status" value="1"/>
</dbReference>
<dbReference type="GO" id="GO:0005525">
    <property type="term" value="F:GTP binding"/>
    <property type="evidence" value="ECO:0007669"/>
    <property type="project" value="UniProtKB-KW"/>
</dbReference>
<dbReference type="GO" id="GO:0004019">
    <property type="term" value="F:adenylosuccinate synthase activity"/>
    <property type="evidence" value="ECO:0007669"/>
    <property type="project" value="InterPro"/>
</dbReference>
<dbReference type="GO" id="GO:0046872">
    <property type="term" value="F:metal ion binding"/>
    <property type="evidence" value="ECO:0007669"/>
    <property type="project" value="UniProtKB-KW"/>
</dbReference>
<comment type="caution">
    <text evidence="9">The sequence shown here is derived from an EMBL/GenBank/DDBJ whole genome shotgun (WGS) entry which is preliminary data.</text>
</comment>
<proteinExistence type="inferred from homology"/>
<evidence type="ECO:0000256" key="8">
    <source>
        <dbReference type="ARBA" id="ARBA00023134"/>
    </source>
</evidence>
<protein>
    <recommendedName>
        <fullName evidence="10">Adenylosuccinate synthase</fullName>
    </recommendedName>
</protein>
<evidence type="ECO:0000256" key="3">
    <source>
        <dbReference type="ARBA" id="ARBA00022598"/>
    </source>
</evidence>
<dbReference type="Pfam" id="PF00709">
    <property type="entry name" value="Adenylsucc_synt"/>
    <property type="match status" value="1"/>
</dbReference>
<dbReference type="GO" id="GO:0005737">
    <property type="term" value="C:cytoplasm"/>
    <property type="evidence" value="ECO:0007669"/>
    <property type="project" value="TreeGrafter"/>
</dbReference>
<dbReference type="InterPro" id="IPR042110">
    <property type="entry name" value="Adenylosuccinate_synth_dom2"/>
</dbReference>
<keyword evidence="6" id="KW-0658">Purine biosynthesis</keyword>
<dbReference type="PANTHER" id="PTHR11846:SF0">
    <property type="entry name" value="ADENYLOSUCCINATE SYNTHETASE"/>
    <property type="match status" value="1"/>
</dbReference>
<dbReference type="Gene3D" id="3.40.440.10">
    <property type="entry name" value="Adenylosuccinate Synthetase, subunit A, domain 1"/>
    <property type="match status" value="1"/>
</dbReference>
<organism evidence="9">
    <name type="scientific">marine sediment metagenome</name>
    <dbReference type="NCBI Taxonomy" id="412755"/>
    <lineage>
        <taxon>unclassified sequences</taxon>
        <taxon>metagenomes</taxon>
        <taxon>ecological metagenomes</taxon>
    </lineage>
</organism>
<dbReference type="InterPro" id="IPR001114">
    <property type="entry name" value="Adenylosuccinate_synthetase"/>
</dbReference>
<dbReference type="SUPFAM" id="SSF52540">
    <property type="entry name" value="P-loop containing nucleoside triphosphate hydrolases"/>
    <property type="match status" value="1"/>
</dbReference>
<evidence type="ECO:0000256" key="6">
    <source>
        <dbReference type="ARBA" id="ARBA00022755"/>
    </source>
</evidence>
<evidence type="ECO:0000256" key="5">
    <source>
        <dbReference type="ARBA" id="ARBA00022741"/>
    </source>
</evidence>
<dbReference type="FunFam" id="3.90.170.10:FF:000001">
    <property type="entry name" value="Adenylosuccinate synthetase"/>
    <property type="match status" value="1"/>
</dbReference>
<dbReference type="GO" id="GO:0044208">
    <property type="term" value="P:'de novo' AMP biosynthetic process"/>
    <property type="evidence" value="ECO:0007669"/>
    <property type="project" value="TreeGrafter"/>
</dbReference>
<dbReference type="Gene3D" id="1.10.300.10">
    <property type="entry name" value="Adenylosuccinate Synthetase, subunit A, domain 2"/>
    <property type="match status" value="1"/>
</dbReference>
<dbReference type="InterPro" id="IPR042109">
    <property type="entry name" value="Adenylosuccinate_synth_dom1"/>
</dbReference>
<reference evidence="9" key="1">
    <citation type="journal article" date="2014" name="Front. Microbiol.">
        <title>High frequency of phylogenetically diverse reductive dehalogenase-homologous genes in deep subseafloor sedimentary metagenomes.</title>
        <authorList>
            <person name="Kawai M."/>
            <person name="Futagami T."/>
            <person name="Toyoda A."/>
            <person name="Takaki Y."/>
            <person name="Nishi S."/>
            <person name="Hori S."/>
            <person name="Arai W."/>
            <person name="Tsubouchi T."/>
            <person name="Morono Y."/>
            <person name="Uchiyama I."/>
            <person name="Ito T."/>
            <person name="Fujiyama A."/>
            <person name="Inagaki F."/>
            <person name="Takami H."/>
        </authorList>
    </citation>
    <scope>NUCLEOTIDE SEQUENCE</scope>
    <source>
        <strain evidence="9">Expedition CK06-06</strain>
    </source>
</reference>
<keyword evidence="8" id="KW-0342">GTP-binding</keyword>
<dbReference type="HAMAP" id="MF_00011">
    <property type="entry name" value="Adenylosucc_synth"/>
    <property type="match status" value="1"/>
</dbReference>
<dbReference type="InterPro" id="IPR027417">
    <property type="entry name" value="P-loop_NTPase"/>
</dbReference>
<evidence type="ECO:0008006" key="10">
    <source>
        <dbReference type="Google" id="ProtNLM"/>
    </source>
</evidence>
<dbReference type="InterPro" id="IPR042111">
    <property type="entry name" value="Adenylosuccinate_synth_dom3"/>
</dbReference>
<dbReference type="NCBIfam" id="TIGR00184">
    <property type="entry name" value="purA"/>
    <property type="match status" value="1"/>
</dbReference>
<evidence type="ECO:0000256" key="7">
    <source>
        <dbReference type="ARBA" id="ARBA00022842"/>
    </source>
</evidence>
<evidence type="ECO:0000256" key="1">
    <source>
        <dbReference type="ARBA" id="ARBA00001946"/>
    </source>
</evidence>
<keyword evidence="5" id="KW-0547">Nucleotide-binding</keyword>
<dbReference type="SMART" id="SM00788">
    <property type="entry name" value="Adenylsucc_synt"/>
    <property type="match status" value="1"/>
</dbReference>
<accession>X1L5A9</accession>
<comment type="cofactor">
    <cofactor evidence="1">
        <name>Mg(2+)</name>
        <dbReference type="ChEBI" id="CHEBI:18420"/>
    </cofactor>
</comment>
<sequence length="357" mass="39451">ANAVVVDPDTLLKEIDELAKKNITLNDRLFISENAHVVLDYHKKEDQLREESLGKNKLGTTIRGIGPCYADKVGRSYAVRMGDLRNLEELKAKLQVIVDRKNKIFAALYNAEPINVADIFEKCKSYAEKLLPFTIDTTEFLHKAIADGKSILFEGAQGTLLDIDHGTFPFVTSSNSSSLGMPAGCGVPAKMVDKFLGVAKAYTTRVGAGPFPTEQDNEIGQYIRDKGNEYGTTTGRPRRCGWFDAVAVSYAVTIGAIDSIALMHLDTLTGLKEIKICRAYKINGKETTFFHANTTKLSQASPIYETVPGWEEDITEVNDFHDLPLNAQNYIMLIEEMTGKPITIVGVGPKRNQTILR</sequence>
<feature type="non-terminal residue" evidence="9">
    <location>
        <position position="1"/>
    </location>
</feature>
<keyword evidence="3" id="KW-0436">Ligase</keyword>
<dbReference type="NCBIfam" id="NF002223">
    <property type="entry name" value="PRK01117.1"/>
    <property type="match status" value="1"/>
</dbReference>
<evidence type="ECO:0000313" key="9">
    <source>
        <dbReference type="EMBL" id="GAH97619.1"/>
    </source>
</evidence>
<gene>
    <name evidence="9" type="ORF">S06H3_04443</name>
</gene>